<evidence type="ECO:0000313" key="6">
    <source>
        <dbReference type="Proteomes" id="UP000196531"/>
    </source>
</evidence>
<dbReference type="Pfam" id="PF23572">
    <property type="entry name" value="GH3_C"/>
    <property type="match status" value="1"/>
</dbReference>
<reference evidence="6" key="1">
    <citation type="journal article" date="2017" name="Proc. Natl. Acad. Sci. U.S.A.">
        <title>Simulation of Deepwater Horizon oil plume reveals substrate specialization within a complex community of hydrocarbon-degraders.</title>
        <authorList>
            <person name="Hu P."/>
            <person name="Dubinsky E.A."/>
            <person name="Probst A.J."/>
            <person name="Wang J."/>
            <person name="Sieber C.M.K."/>
            <person name="Tom L.M."/>
            <person name="Gardinali P."/>
            <person name="Banfield J.F."/>
            <person name="Atlas R.M."/>
            <person name="Andersen G.L."/>
        </authorList>
    </citation>
    <scope>NUCLEOTIDE SEQUENCE [LARGE SCALE GENOMIC DNA]</scope>
</reference>
<dbReference type="Pfam" id="PF04116">
    <property type="entry name" value="FA_hydroxylase"/>
    <property type="match status" value="1"/>
</dbReference>
<dbReference type="AlphaFoldDB" id="A0A1Y5F9R9"/>
<feature type="domain" description="Fatty acid hydroxylase" evidence="2">
    <location>
        <begin position="15"/>
        <end position="148"/>
    </location>
</feature>
<dbReference type="Pfam" id="PF23571">
    <property type="entry name" value="GH3_M"/>
    <property type="match status" value="1"/>
</dbReference>
<comment type="caution">
    <text evidence="5">The sequence shown here is derived from an EMBL/GenBank/DDBJ whole genome shotgun (WGS) entry which is preliminary data.</text>
</comment>
<dbReference type="PANTHER" id="PTHR31901:SF9">
    <property type="entry name" value="GH3 DOMAIN-CONTAINING PROTEIN"/>
    <property type="match status" value="1"/>
</dbReference>
<dbReference type="GO" id="GO:0008610">
    <property type="term" value="P:lipid biosynthetic process"/>
    <property type="evidence" value="ECO:0007669"/>
    <property type="project" value="InterPro"/>
</dbReference>
<dbReference type="Proteomes" id="UP000196531">
    <property type="component" value="Unassembled WGS sequence"/>
</dbReference>
<organism evidence="5 6">
    <name type="scientific">Halobacteriovorax marinus</name>
    <dbReference type="NCBI Taxonomy" id="97084"/>
    <lineage>
        <taxon>Bacteria</taxon>
        <taxon>Pseudomonadati</taxon>
        <taxon>Bdellovibrionota</taxon>
        <taxon>Bacteriovoracia</taxon>
        <taxon>Bacteriovoracales</taxon>
        <taxon>Halobacteriovoraceae</taxon>
        <taxon>Halobacteriovorax</taxon>
    </lineage>
</organism>
<feature type="transmembrane region" description="Helical" evidence="1">
    <location>
        <begin position="6"/>
        <end position="28"/>
    </location>
</feature>
<evidence type="ECO:0000259" key="3">
    <source>
        <dbReference type="Pfam" id="PF23571"/>
    </source>
</evidence>
<name>A0A1Y5F9R9_9BACT</name>
<accession>A0A1Y5F9R9</accession>
<dbReference type="GO" id="GO:0005506">
    <property type="term" value="F:iron ion binding"/>
    <property type="evidence" value="ECO:0007669"/>
    <property type="project" value="InterPro"/>
</dbReference>
<keyword evidence="1" id="KW-0472">Membrane</keyword>
<gene>
    <name evidence="5" type="ORF">A9Q84_06245</name>
</gene>
<keyword evidence="1" id="KW-0812">Transmembrane</keyword>
<evidence type="ECO:0000259" key="4">
    <source>
        <dbReference type="Pfam" id="PF23572"/>
    </source>
</evidence>
<evidence type="ECO:0000259" key="2">
    <source>
        <dbReference type="Pfam" id="PF04116"/>
    </source>
</evidence>
<keyword evidence="1" id="KW-1133">Transmembrane helix</keyword>
<feature type="domain" description="GH3 C-terminal" evidence="4">
    <location>
        <begin position="619"/>
        <end position="706"/>
    </location>
</feature>
<dbReference type="GO" id="GO:0016881">
    <property type="term" value="F:acid-amino acid ligase activity"/>
    <property type="evidence" value="ECO:0007669"/>
    <property type="project" value="TreeGrafter"/>
</dbReference>
<evidence type="ECO:0000313" key="5">
    <source>
        <dbReference type="EMBL" id="OUR97797.1"/>
    </source>
</evidence>
<dbReference type="PANTHER" id="PTHR31901">
    <property type="entry name" value="GH3 DOMAIN-CONTAINING PROTEIN"/>
    <property type="match status" value="1"/>
</dbReference>
<dbReference type="InterPro" id="IPR055377">
    <property type="entry name" value="GH3_M"/>
</dbReference>
<feature type="domain" description="GH3 middle" evidence="3">
    <location>
        <begin position="530"/>
        <end position="595"/>
    </location>
</feature>
<dbReference type="GO" id="GO:0005737">
    <property type="term" value="C:cytoplasm"/>
    <property type="evidence" value="ECO:0007669"/>
    <property type="project" value="TreeGrafter"/>
</dbReference>
<feature type="transmembrane region" description="Helical" evidence="1">
    <location>
        <begin position="68"/>
        <end position="91"/>
    </location>
</feature>
<dbReference type="EMBL" id="MAAO01000005">
    <property type="protein sequence ID" value="OUR97797.1"/>
    <property type="molecule type" value="Genomic_DNA"/>
</dbReference>
<dbReference type="InterPro" id="IPR006694">
    <property type="entry name" value="Fatty_acid_hydroxylase"/>
</dbReference>
<dbReference type="InterPro" id="IPR004993">
    <property type="entry name" value="GH3"/>
</dbReference>
<protein>
    <submittedName>
        <fullName evidence="5">Uncharacterized protein</fullName>
    </submittedName>
</protein>
<dbReference type="InterPro" id="IPR055378">
    <property type="entry name" value="GH3_C"/>
</dbReference>
<sequence>MDVWPRQWPIFVQVFMIIVIGEFFQYWWHRLSHKISFLWSVHSVHHFVKVLYSINTARFHPFDKFVEYFIDVFLFIALGADLSVIYLYYIYFSVNGLFQHCNTKISMGPLNYVIATAELHRLHHDIDSKRAMHNFGNNTIIWDIIFGTYLDPKLEVNDIGVEGNDDPKSFKAQMFHPFGKTLKKYLMRLLMLIKYKRHWKKYVSQTHSPNEQQESLLLSILKKNSSTAFGVEKSFSKISSYEEYKLALDVNEYEFFRPWIDRIIQGEKQVLTSDDVHYFVSTSGTTGLSKYIPMTEKVENDLKEMQNVLIYSAFKNKEEAFSGLLFTVVGSAVEERVGEKFDCGSMSGKLYAKTSKIITKFQAVPVQIYEIESYELKYLLLSTLVVLSPSTTLFSTANPSTLIKLNDIINERRFDLIQMIESWKFEIFCKSDHDREIIASICWKRYRENQEGAIEVLKNKGTLCFSDYWPNLQSIITWTKGSCEYLVSTLKNITPNDTSIIELGYLSSEFRGTVNVNGEDSRSLSTLGYNFFEFMLVRDFENGIYDPILIGDLVLKEQYYIIVTTEAGLYRYFINDIIVATEGVGNTPCIEFVQKGKGVTNITGEKLCESQILSYFSASNVQVKFFICLADPLKMEYRLYYEGELEDFSEHLHEYLCSVNVEYLAKTASGRLKKIQTVRLKENTGEFFKVTQVANGQRDSQLKHMHLDYLDNVKFVFEAYKR</sequence>
<evidence type="ECO:0000256" key="1">
    <source>
        <dbReference type="SAM" id="Phobius"/>
    </source>
</evidence>
<dbReference type="Pfam" id="PF03321">
    <property type="entry name" value="GH3"/>
    <property type="match status" value="1"/>
</dbReference>
<proteinExistence type="predicted"/>
<dbReference type="GO" id="GO:0016491">
    <property type="term" value="F:oxidoreductase activity"/>
    <property type="evidence" value="ECO:0007669"/>
    <property type="project" value="InterPro"/>
</dbReference>